<dbReference type="AlphaFoldDB" id="A0A840EZK5"/>
<dbReference type="PROSITE" id="PS51257">
    <property type="entry name" value="PROKAR_LIPOPROTEIN"/>
    <property type="match status" value="1"/>
</dbReference>
<gene>
    <name evidence="3" type="ORF">GGQ80_000329</name>
</gene>
<dbReference type="PROSITE" id="PS00018">
    <property type="entry name" value="EF_HAND_1"/>
    <property type="match status" value="1"/>
</dbReference>
<dbReference type="Proteomes" id="UP000529795">
    <property type="component" value="Unassembled WGS sequence"/>
</dbReference>
<feature type="domain" description="EF-hand" evidence="2">
    <location>
        <begin position="79"/>
        <end position="95"/>
    </location>
</feature>
<dbReference type="InterPro" id="IPR011992">
    <property type="entry name" value="EF-hand-dom_pair"/>
</dbReference>
<name>A0A840EZK5_9SPHN</name>
<dbReference type="GO" id="GO:0005509">
    <property type="term" value="F:calcium ion binding"/>
    <property type="evidence" value="ECO:0007669"/>
    <property type="project" value="InterPro"/>
</dbReference>
<feature type="domain" description="EF-hand" evidence="2">
    <location>
        <begin position="102"/>
        <end position="117"/>
    </location>
</feature>
<dbReference type="InterPro" id="IPR002048">
    <property type="entry name" value="EF_hand_dom"/>
</dbReference>
<dbReference type="SUPFAM" id="SSF47473">
    <property type="entry name" value="EF-hand"/>
    <property type="match status" value="1"/>
</dbReference>
<keyword evidence="4" id="KW-1185">Reference proteome</keyword>
<sequence>MRTVMTAMAMTLMLAGCGGEKRREKQAAADAKAADFVPPSVTSRLDFGSAMERRFRTLDRNGDDMIDQTELPRRNARIKLLDRNGDGKVSAIEFSEGQLARFDRMDLNHDGTVTSEEQEAARQGRLDPTPLPSATPTPTAGR</sequence>
<comment type="caution">
    <text evidence="3">The sequence shown here is derived from an EMBL/GenBank/DDBJ whole genome shotgun (WGS) entry which is preliminary data.</text>
</comment>
<dbReference type="RefSeq" id="WP_343050743.1">
    <property type="nucleotide sequence ID" value="NZ_JACIEV010000001.1"/>
</dbReference>
<protein>
    <submittedName>
        <fullName evidence="3">Outer membrane lipopolysaccharide assembly protein LptE/RlpB</fullName>
    </submittedName>
</protein>
<evidence type="ECO:0000313" key="4">
    <source>
        <dbReference type="Proteomes" id="UP000529795"/>
    </source>
</evidence>
<evidence type="ECO:0000259" key="2">
    <source>
        <dbReference type="Pfam" id="PF13202"/>
    </source>
</evidence>
<proteinExistence type="predicted"/>
<evidence type="ECO:0000256" key="1">
    <source>
        <dbReference type="SAM" id="MobiDB-lite"/>
    </source>
</evidence>
<dbReference type="EMBL" id="JACIEV010000001">
    <property type="protein sequence ID" value="MBB4152453.1"/>
    <property type="molecule type" value="Genomic_DNA"/>
</dbReference>
<organism evidence="3 4">
    <name type="scientific">Sphingomonas jinjuensis</name>
    <dbReference type="NCBI Taxonomy" id="535907"/>
    <lineage>
        <taxon>Bacteria</taxon>
        <taxon>Pseudomonadati</taxon>
        <taxon>Pseudomonadota</taxon>
        <taxon>Alphaproteobacteria</taxon>
        <taxon>Sphingomonadales</taxon>
        <taxon>Sphingomonadaceae</taxon>
        <taxon>Sphingomonas</taxon>
    </lineage>
</organism>
<dbReference type="Pfam" id="PF13202">
    <property type="entry name" value="EF-hand_5"/>
    <property type="match status" value="2"/>
</dbReference>
<reference evidence="3 4" key="1">
    <citation type="submission" date="2020-08" db="EMBL/GenBank/DDBJ databases">
        <title>Genomic Encyclopedia of Type Strains, Phase IV (KMG-IV): sequencing the most valuable type-strain genomes for metagenomic binning, comparative biology and taxonomic classification.</title>
        <authorList>
            <person name="Goeker M."/>
        </authorList>
    </citation>
    <scope>NUCLEOTIDE SEQUENCE [LARGE SCALE GENOMIC DNA]</scope>
    <source>
        <strain evidence="3 4">YC6723</strain>
    </source>
</reference>
<dbReference type="InterPro" id="IPR018247">
    <property type="entry name" value="EF_Hand_1_Ca_BS"/>
</dbReference>
<accession>A0A840EZK5</accession>
<evidence type="ECO:0000313" key="3">
    <source>
        <dbReference type="EMBL" id="MBB4152453.1"/>
    </source>
</evidence>
<dbReference type="Gene3D" id="1.10.238.10">
    <property type="entry name" value="EF-hand"/>
    <property type="match status" value="1"/>
</dbReference>
<feature type="region of interest" description="Disordered" evidence="1">
    <location>
        <begin position="107"/>
        <end position="142"/>
    </location>
</feature>